<reference evidence="1 2" key="1">
    <citation type="journal article" date="2013" name="BMC Genomics">
        <title>The miniature genome of a carnivorous plant Genlisea aurea contains a low number of genes and short non-coding sequences.</title>
        <authorList>
            <person name="Leushkin E.V."/>
            <person name="Sutormin R.A."/>
            <person name="Nabieva E.R."/>
            <person name="Penin A.A."/>
            <person name="Kondrashov A.S."/>
            <person name="Logacheva M.D."/>
        </authorList>
    </citation>
    <scope>NUCLEOTIDE SEQUENCE [LARGE SCALE GENOMIC DNA]</scope>
</reference>
<dbReference type="EMBL" id="AUSU01008465">
    <property type="protein sequence ID" value="EPS59311.1"/>
    <property type="molecule type" value="Genomic_DNA"/>
</dbReference>
<organism evidence="1 2">
    <name type="scientific">Genlisea aurea</name>
    <dbReference type="NCBI Taxonomy" id="192259"/>
    <lineage>
        <taxon>Eukaryota</taxon>
        <taxon>Viridiplantae</taxon>
        <taxon>Streptophyta</taxon>
        <taxon>Embryophyta</taxon>
        <taxon>Tracheophyta</taxon>
        <taxon>Spermatophyta</taxon>
        <taxon>Magnoliopsida</taxon>
        <taxon>eudicotyledons</taxon>
        <taxon>Gunneridae</taxon>
        <taxon>Pentapetalae</taxon>
        <taxon>asterids</taxon>
        <taxon>lamiids</taxon>
        <taxon>Lamiales</taxon>
        <taxon>Lentibulariaceae</taxon>
        <taxon>Genlisea</taxon>
    </lineage>
</organism>
<gene>
    <name evidence="1" type="ORF">M569_15497</name>
</gene>
<dbReference type="AlphaFoldDB" id="S8C4H1"/>
<evidence type="ECO:0000313" key="2">
    <source>
        <dbReference type="Proteomes" id="UP000015453"/>
    </source>
</evidence>
<comment type="caution">
    <text evidence="1">The sequence shown here is derived from an EMBL/GenBank/DDBJ whole genome shotgun (WGS) entry which is preliminary data.</text>
</comment>
<protein>
    <submittedName>
        <fullName evidence="1">Uncharacterized protein</fullName>
    </submittedName>
</protein>
<dbReference type="Proteomes" id="UP000015453">
    <property type="component" value="Unassembled WGS sequence"/>
</dbReference>
<keyword evidence="2" id="KW-1185">Reference proteome</keyword>
<accession>S8C4H1</accession>
<name>S8C4H1_9LAMI</name>
<sequence length="70" mass="7821">MNGSPLERITRSLITERNKVVNGVFYNGHRCLCCDFYGLLILQLLNPPDNVAFNISNREKNSGVGKCSYG</sequence>
<proteinExistence type="predicted"/>
<evidence type="ECO:0000313" key="1">
    <source>
        <dbReference type="EMBL" id="EPS59311.1"/>
    </source>
</evidence>